<feature type="region of interest" description="Disordered" evidence="1">
    <location>
        <begin position="139"/>
        <end position="173"/>
    </location>
</feature>
<dbReference type="InParanoid" id="K5VPM1"/>
<gene>
    <name evidence="2" type="ORF">PHACADRAFT_108484</name>
</gene>
<dbReference type="GO" id="GO:0005737">
    <property type="term" value="C:cytoplasm"/>
    <property type="evidence" value="ECO:0007669"/>
    <property type="project" value="TreeGrafter"/>
</dbReference>
<dbReference type="Proteomes" id="UP000008370">
    <property type="component" value="Unassembled WGS sequence"/>
</dbReference>
<dbReference type="STRING" id="650164.K5VPM1"/>
<evidence type="ECO:0008006" key="4">
    <source>
        <dbReference type="Google" id="ProtNLM"/>
    </source>
</evidence>
<dbReference type="AlphaFoldDB" id="K5VPM1"/>
<evidence type="ECO:0000256" key="1">
    <source>
        <dbReference type="SAM" id="MobiDB-lite"/>
    </source>
</evidence>
<dbReference type="OrthoDB" id="10052615at2759"/>
<dbReference type="Gene3D" id="2.120.10.80">
    <property type="entry name" value="Kelch-type beta propeller"/>
    <property type="match status" value="2"/>
</dbReference>
<evidence type="ECO:0000313" key="3">
    <source>
        <dbReference type="Proteomes" id="UP000008370"/>
    </source>
</evidence>
<dbReference type="KEGG" id="pco:PHACADRAFT_108484"/>
<name>K5VPM1_PHACS</name>
<dbReference type="RefSeq" id="XP_007402778.1">
    <property type="nucleotide sequence ID" value="XM_007402716.1"/>
</dbReference>
<proteinExistence type="predicted"/>
<dbReference type="HOGENOM" id="CLU_004210_0_0_1"/>
<dbReference type="SUPFAM" id="SSF117281">
    <property type="entry name" value="Kelch motif"/>
    <property type="match status" value="1"/>
</dbReference>
<sequence length="623" mass="69185">FVINGDYTGCEALLASVASAGLFTTSLLSEQPHALWTRLNAVDPDGDAPSARSGHAMCIDHENGQIYLFGGWDGQKNLDDFWVFNVQAEAWKIISYATQRDVNGPGPRSCHKMVFDTATGDIYVFGRLDEGTSGDIGEIPATSVHSSGFDAPVTSPVSPRQSPPGPLSSSRSSVWSSRGAQFYRYHTRGRDAGKWELFFRDTSVTGGPPLVFDHQMTIDSGAQVIYVSGGRVVDGDWDSLKFSAAYPCLPSRFGHSMVFDQKMQTLFIFGGQREDKYLSDMYAYHIPSNTVTELFSNFSSAGGPDACFTQRAVLDADLREIYVFCGLTRNRSHTDIVLESDSPYWIYRYERPERPGKWTKILLAEGSSPMSPTITPLARYAHQVVYDPTTRTAYMHGGNACLEPTSEDGQPRLSSVRATAGSGNRVASEERIEDVGMGHSKDRLDDFWKMSLIRPSADDMVRRGRYLIRQQQFRELCEDSTPIKALSYLQTEVSAVVDHNDAEETKEFRALLAHLLSPAGTETPLTKKRLREEDSPTAPPKSFDDDEPMTDAHAISPPEPRSVVSMQEDPAEQKLDRACPASPERFRQRTGVFEQLMAFVNSDAKQPDKDLIRLINVDSADVY</sequence>
<dbReference type="EMBL" id="JH930830">
    <property type="protein sequence ID" value="EKM48670.1"/>
    <property type="molecule type" value="Genomic_DNA"/>
</dbReference>
<dbReference type="PANTHER" id="PTHR15526">
    <property type="entry name" value="MUSKELIN"/>
    <property type="match status" value="1"/>
</dbReference>
<dbReference type="InterPro" id="IPR015915">
    <property type="entry name" value="Kelch-typ_b-propeller"/>
</dbReference>
<feature type="non-terminal residue" evidence="2">
    <location>
        <position position="623"/>
    </location>
</feature>
<evidence type="ECO:0000313" key="2">
    <source>
        <dbReference type="EMBL" id="EKM48670.1"/>
    </source>
</evidence>
<protein>
    <recommendedName>
        <fullName evidence="4">Muskelin N-terminal domain-containing protein</fullName>
    </recommendedName>
</protein>
<organism evidence="2 3">
    <name type="scientific">Phanerochaete carnosa (strain HHB-10118-sp)</name>
    <name type="common">White-rot fungus</name>
    <name type="synonym">Peniophora carnosa</name>
    <dbReference type="NCBI Taxonomy" id="650164"/>
    <lineage>
        <taxon>Eukaryota</taxon>
        <taxon>Fungi</taxon>
        <taxon>Dikarya</taxon>
        <taxon>Basidiomycota</taxon>
        <taxon>Agaricomycotina</taxon>
        <taxon>Agaricomycetes</taxon>
        <taxon>Polyporales</taxon>
        <taxon>Phanerochaetaceae</taxon>
        <taxon>Phanerochaete</taxon>
    </lineage>
</organism>
<feature type="region of interest" description="Disordered" evidence="1">
    <location>
        <begin position="522"/>
        <end position="583"/>
    </location>
</feature>
<keyword evidence="3" id="KW-1185">Reference proteome</keyword>
<dbReference type="Pfam" id="PF24681">
    <property type="entry name" value="Kelch_KLHDC2_KLHL20_DRC7"/>
    <property type="match status" value="1"/>
</dbReference>
<dbReference type="PANTHER" id="PTHR15526:SF5">
    <property type="entry name" value="MUSKELIN"/>
    <property type="match status" value="1"/>
</dbReference>
<dbReference type="InterPro" id="IPR052456">
    <property type="entry name" value="CTLH_complex_component"/>
</dbReference>
<dbReference type="SUPFAM" id="SSF50965">
    <property type="entry name" value="Galactose oxidase, central domain"/>
    <property type="match status" value="1"/>
</dbReference>
<reference evidence="2" key="1">
    <citation type="journal article" date="2012" name="BMC Genomics">
        <title>Comparative genomics of the white-rot fungi, Phanerochaete carnosa and P. chrysosporium, to elucidate the genetic basis of the distinct wood types they colonize.</title>
        <authorList>
            <person name="Suzuki H."/>
            <person name="MacDonald J."/>
            <person name="Syed K."/>
            <person name="Salamov A."/>
            <person name="Hori C."/>
            <person name="Aerts A."/>
            <person name="Henrissat B."/>
            <person name="Wiebenga A."/>
            <person name="vanKuyk P.A."/>
            <person name="Barry K."/>
            <person name="Lindquist E."/>
            <person name="LaButti K."/>
            <person name="Lapidus A."/>
            <person name="Lucas S."/>
            <person name="Coutinho P."/>
            <person name="Gong Y."/>
            <person name="Samejima M."/>
            <person name="Mahadevan R."/>
            <person name="Abou-Zaid M."/>
            <person name="de Vries R.P."/>
            <person name="Igarashi K."/>
            <person name="Yadav J.S."/>
            <person name="Grigoriev I.V."/>
            <person name="Master E.R."/>
        </authorList>
    </citation>
    <scope>NUCLEOTIDE SEQUENCE [LARGE SCALE GENOMIC DNA]</scope>
    <source>
        <strain evidence="2">HHB-10118-sp</strain>
    </source>
</reference>
<dbReference type="InterPro" id="IPR011043">
    <property type="entry name" value="Gal_Oxase/kelch_b-propeller"/>
</dbReference>
<dbReference type="GeneID" id="18907517"/>
<accession>K5VPM1</accession>